<organism evidence="1 2">
    <name type="scientific">Amphibalanus amphitrite</name>
    <name type="common">Striped barnacle</name>
    <name type="synonym">Balanus amphitrite</name>
    <dbReference type="NCBI Taxonomy" id="1232801"/>
    <lineage>
        <taxon>Eukaryota</taxon>
        <taxon>Metazoa</taxon>
        <taxon>Ecdysozoa</taxon>
        <taxon>Arthropoda</taxon>
        <taxon>Crustacea</taxon>
        <taxon>Multicrustacea</taxon>
        <taxon>Cirripedia</taxon>
        <taxon>Thoracica</taxon>
        <taxon>Thoracicalcarea</taxon>
        <taxon>Balanomorpha</taxon>
        <taxon>Balanoidea</taxon>
        <taxon>Balanidae</taxon>
        <taxon>Amphibalaninae</taxon>
        <taxon>Amphibalanus</taxon>
    </lineage>
</organism>
<evidence type="ECO:0000313" key="1">
    <source>
        <dbReference type="EMBL" id="KAF0298959.1"/>
    </source>
</evidence>
<reference evidence="1 2" key="1">
    <citation type="submission" date="2019-07" db="EMBL/GenBank/DDBJ databases">
        <title>Draft genome assembly of a fouling barnacle, Amphibalanus amphitrite (Darwin, 1854): The first reference genome for Thecostraca.</title>
        <authorList>
            <person name="Kim W."/>
        </authorList>
    </citation>
    <scope>NUCLEOTIDE SEQUENCE [LARGE SCALE GENOMIC DNA]</scope>
    <source>
        <strain evidence="1">SNU_AA5</strain>
        <tissue evidence="1">Soma without cirri and trophi</tissue>
    </source>
</reference>
<name>A0A6A4W150_AMPAM</name>
<dbReference type="AlphaFoldDB" id="A0A6A4W150"/>
<accession>A0A6A4W150</accession>
<keyword evidence="2" id="KW-1185">Reference proteome</keyword>
<comment type="caution">
    <text evidence="1">The sequence shown here is derived from an EMBL/GenBank/DDBJ whole genome shotgun (WGS) entry which is preliminary data.</text>
</comment>
<proteinExistence type="predicted"/>
<evidence type="ECO:0000313" key="2">
    <source>
        <dbReference type="Proteomes" id="UP000440578"/>
    </source>
</evidence>
<dbReference type="OrthoDB" id="6376096at2759"/>
<gene>
    <name evidence="1" type="ORF">FJT64_003730</name>
</gene>
<sequence>MSVICVRVQTRQSNQFPQRQSNQFLGMRSPALYGVPSTGMTETTSKTNRRKLRVTQRLGRGERQMQQLYGAAAERVAAAETRAQLEFDTIT</sequence>
<dbReference type="EMBL" id="VIIS01001400">
    <property type="protein sequence ID" value="KAF0298959.1"/>
    <property type="molecule type" value="Genomic_DNA"/>
</dbReference>
<dbReference type="Proteomes" id="UP000440578">
    <property type="component" value="Unassembled WGS sequence"/>
</dbReference>
<protein>
    <submittedName>
        <fullName evidence="1">Uncharacterized protein</fullName>
    </submittedName>
</protein>